<dbReference type="PATRIC" id="fig|82380.11.peg.1427"/>
<reference evidence="1 2" key="1">
    <citation type="submission" date="2015-02" db="EMBL/GenBank/DDBJ databases">
        <title>Draft genome sequences of ten Microbacterium spp. with emphasis on heavy metal contaminated environments.</title>
        <authorList>
            <person name="Corretto E."/>
        </authorList>
    </citation>
    <scope>NUCLEOTIDE SEQUENCE [LARGE SCALE GENOMIC DNA]</scope>
    <source>
        <strain evidence="1 2">BEL4b</strain>
    </source>
</reference>
<dbReference type="InterPro" id="IPR006311">
    <property type="entry name" value="TAT_signal"/>
</dbReference>
<dbReference type="RefSeq" id="WP_156153140.1">
    <property type="nucleotide sequence ID" value="NZ_CAKKLT010000005.1"/>
</dbReference>
<gene>
    <name evidence="1" type="ORF">RS83_01391</name>
</gene>
<dbReference type="AlphaFoldDB" id="A0A0F0LE64"/>
<dbReference type="EMBL" id="JYIW01000022">
    <property type="protein sequence ID" value="KJL29821.1"/>
    <property type="molecule type" value="Genomic_DNA"/>
</dbReference>
<name>A0A0F0LE64_9MICO</name>
<proteinExistence type="predicted"/>
<sequence>MPDETRSRRSMPDVSRRTLLQASAWSVPVLAVAVSAPNAAASVAGATLTPTVNRNSDDGSFRDYRVDFVLTGPDLPAVVNIEWIPADTTTWGLFDQSVNLAYLSGDFTSGAIYQLATPTASFWLQTTTPVLSGITPYTVRAVDPATSTVIATVTLTFTGNEPVDAD</sequence>
<dbReference type="PROSITE" id="PS51318">
    <property type="entry name" value="TAT"/>
    <property type="match status" value="1"/>
</dbReference>
<comment type="caution">
    <text evidence="1">The sequence shown here is derived from an EMBL/GenBank/DDBJ whole genome shotgun (WGS) entry which is preliminary data.</text>
</comment>
<evidence type="ECO:0000313" key="1">
    <source>
        <dbReference type="EMBL" id="KJL29821.1"/>
    </source>
</evidence>
<accession>A0A0F0LE64</accession>
<dbReference type="Proteomes" id="UP000033640">
    <property type="component" value="Unassembled WGS sequence"/>
</dbReference>
<organism evidence="1 2">
    <name type="scientific">Microbacterium oxydans</name>
    <dbReference type="NCBI Taxonomy" id="82380"/>
    <lineage>
        <taxon>Bacteria</taxon>
        <taxon>Bacillati</taxon>
        <taxon>Actinomycetota</taxon>
        <taxon>Actinomycetes</taxon>
        <taxon>Micrococcales</taxon>
        <taxon>Microbacteriaceae</taxon>
        <taxon>Microbacterium</taxon>
    </lineage>
</organism>
<evidence type="ECO:0000313" key="2">
    <source>
        <dbReference type="Proteomes" id="UP000033640"/>
    </source>
</evidence>
<protein>
    <submittedName>
        <fullName evidence="1">Uncharacterized protein</fullName>
    </submittedName>
</protein>